<comment type="caution">
    <text evidence="1">The sequence shown here is derived from an EMBL/GenBank/DDBJ whole genome shotgun (WGS) entry which is preliminary data.</text>
</comment>
<proteinExistence type="predicted"/>
<dbReference type="Proteomes" id="UP000076858">
    <property type="component" value="Unassembled WGS sequence"/>
</dbReference>
<reference evidence="1 2" key="1">
    <citation type="submission" date="2016-03" db="EMBL/GenBank/DDBJ databases">
        <title>EvidentialGene: Evidence-directed Construction of Genes on Genomes.</title>
        <authorList>
            <person name="Gilbert D.G."/>
            <person name="Choi J.-H."/>
            <person name="Mockaitis K."/>
            <person name="Colbourne J."/>
            <person name="Pfrender M."/>
        </authorList>
    </citation>
    <scope>NUCLEOTIDE SEQUENCE [LARGE SCALE GENOMIC DNA]</scope>
    <source>
        <strain evidence="1 2">Xinb3</strain>
        <tissue evidence="1">Complete organism</tissue>
    </source>
</reference>
<accession>A0A164ZQQ3</accession>
<gene>
    <name evidence="1" type="ORF">APZ42_017235</name>
</gene>
<dbReference type="EMBL" id="LRGB01000687">
    <property type="protein sequence ID" value="KZS16631.1"/>
    <property type="molecule type" value="Genomic_DNA"/>
</dbReference>
<organism evidence="1 2">
    <name type="scientific">Daphnia magna</name>
    <dbReference type="NCBI Taxonomy" id="35525"/>
    <lineage>
        <taxon>Eukaryota</taxon>
        <taxon>Metazoa</taxon>
        <taxon>Ecdysozoa</taxon>
        <taxon>Arthropoda</taxon>
        <taxon>Crustacea</taxon>
        <taxon>Branchiopoda</taxon>
        <taxon>Diplostraca</taxon>
        <taxon>Cladocera</taxon>
        <taxon>Anomopoda</taxon>
        <taxon>Daphniidae</taxon>
        <taxon>Daphnia</taxon>
    </lineage>
</organism>
<keyword evidence="2" id="KW-1185">Reference proteome</keyword>
<name>A0A164ZQQ3_9CRUS</name>
<dbReference type="AlphaFoldDB" id="A0A164ZQQ3"/>
<evidence type="ECO:0000313" key="1">
    <source>
        <dbReference type="EMBL" id="KZS16631.1"/>
    </source>
</evidence>
<sequence>MHWMAFGCIMDISAILANHSKQMAGSKSEIVLSIKQNQTDVAAISSMHISPYLRNTPRKASLSLTAAMWILSLPAD</sequence>
<evidence type="ECO:0000313" key="2">
    <source>
        <dbReference type="Proteomes" id="UP000076858"/>
    </source>
</evidence>
<protein>
    <submittedName>
        <fullName evidence="1">Uncharacterized protein</fullName>
    </submittedName>
</protein>